<sequence length="133" mass="14342">MAAPEPLPEEVQDELEVLVGPDAWTYHEALTTGRVDVARAYRVRRDVQLVAADVLTAAAAAAQGVAAGQAEGKVKRFRIEGKYEEEYFPSTSVDGAAAARWLALAETYRLAVAARPTSLQAFMPSVDPWGVEP</sequence>
<keyword evidence="2" id="KW-1185">Reference proteome</keyword>
<protein>
    <recommendedName>
        <fullName evidence="3">Phage protein</fullName>
    </recommendedName>
</protein>
<evidence type="ECO:0000313" key="2">
    <source>
        <dbReference type="Proteomes" id="UP001596317"/>
    </source>
</evidence>
<proteinExistence type="predicted"/>
<reference evidence="2" key="1">
    <citation type="journal article" date="2019" name="Int. J. Syst. Evol. Microbiol.">
        <title>The Global Catalogue of Microorganisms (GCM) 10K type strain sequencing project: providing services to taxonomists for standard genome sequencing and annotation.</title>
        <authorList>
            <consortium name="The Broad Institute Genomics Platform"/>
            <consortium name="The Broad Institute Genome Sequencing Center for Infectious Disease"/>
            <person name="Wu L."/>
            <person name="Ma J."/>
        </authorList>
    </citation>
    <scope>NUCLEOTIDE SEQUENCE [LARGE SCALE GENOMIC DNA]</scope>
    <source>
        <strain evidence="2">CCUG 63830</strain>
    </source>
</reference>
<comment type="caution">
    <text evidence="1">The sequence shown here is derived from an EMBL/GenBank/DDBJ whole genome shotgun (WGS) entry which is preliminary data.</text>
</comment>
<name>A0ABW1ZI81_9DEIO</name>
<dbReference type="RefSeq" id="WP_224607954.1">
    <property type="nucleotide sequence ID" value="NZ_JAIQXV010000007.1"/>
</dbReference>
<evidence type="ECO:0008006" key="3">
    <source>
        <dbReference type="Google" id="ProtNLM"/>
    </source>
</evidence>
<organism evidence="1 2">
    <name type="scientific">Deinococcus multiflagellatus</name>
    <dbReference type="NCBI Taxonomy" id="1656887"/>
    <lineage>
        <taxon>Bacteria</taxon>
        <taxon>Thermotogati</taxon>
        <taxon>Deinococcota</taxon>
        <taxon>Deinococci</taxon>
        <taxon>Deinococcales</taxon>
        <taxon>Deinococcaceae</taxon>
        <taxon>Deinococcus</taxon>
    </lineage>
</organism>
<accession>A0ABW1ZI81</accession>
<dbReference type="EMBL" id="JBHSWB010000001">
    <property type="protein sequence ID" value="MFC6660092.1"/>
    <property type="molecule type" value="Genomic_DNA"/>
</dbReference>
<evidence type="ECO:0000313" key="1">
    <source>
        <dbReference type="EMBL" id="MFC6660092.1"/>
    </source>
</evidence>
<dbReference type="Proteomes" id="UP001596317">
    <property type="component" value="Unassembled WGS sequence"/>
</dbReference>
<gene>
    <name evidence="1" type="ORF">ACFP90_06795</name>
</gene>